<evidence type="ECO:0000256" key="3">
    <source>
        <dbReference type="SAM" id="MobiDB-lite"/>
    </source>
</evidence>
<accession>A0A8E2ATJ4</accession>
<feature type="non-terminal residue" evidence="5">
    <location>
        <position position="255"/>
    </location>
</feature>
<dbReference type="AlphaFoldDB" id="A0A8E2ATJ4"/>
<dbReference type="PROSITE" id="PS00108">
    <property type="entry name" value="PROTEIN_KINASE_ST"/>
    <property type="match status" value="1"/>
</dbReference>
<name>A0A8E2ATJ4_9APHY</name>
<reference evidence="5 6" key="1">
    <citation type="submission" date="2016-07" db="EMBL/GenBank/DDBJ databases">
        <title>Draft genome of the white-rot fungus Obba rivulosa 3A-2.</title>
        <authorList>
            <consortium name="DOE Joint Genome Institute"/>
            <person name="Miettinen O."/>
            <person name="Riley R."/>
            <person name="Acob R."/>
            <person name="Barry K."/>
            <person name="Cullen D."/>
            <person name="De Vries R."/>
            <person name="Hainaut M."/>
            <person name="Hatakka A."/>
            <person name="Henrissat B."/>
            <person name="Hilden K."/>
            <person name="Kuo R."/>
            <person name="Labutti K."/>
            <person name="Lipzen A."/>
            <person name="Makela M.R."/>
            <person name="Sandor L."/>
            <person name="Spatafora J.W."/>
            <person name="Grigoriev I.V."/>
            <person name="Hibbett D.S."/>
        </authorList>
    </citation>
    <scope>NUCLEOTIDE SEQUENCE [LARGE SCALE GENOMIC DNA]</scope>
    <source>
        <strain evidence="5 6">3A-2</strain>
    </source>
</reference>
<dbReference type="InterPro" id="IPR008271">
    <property type="entry name" value="Ser/Thr_kinase_AS"/>
</dbReference>
<keyword evidence="1" id="KW-0547">Nucleotide-binding</keyword>
<dbReference type="InterPro" id="IPR000719">
    <property type="entry name" value="Prot_kinase_dom"/>
</dbReference>
<dbReference type="InterPro" id="IPR051681">
    <property type="entry name" value="Ser/Thr_Kinases-Pseudokinases"/>
</dbReference>
<dbReference type="PIRSF" id="PIRSF000654">
    <property type="entry name" value="Integrin-linked_kinase"/>
    <property type="match status" value="1"/>
</dbReference>
<organism evidence="5 6">
    <name type="scientific">Obba rivulosa</name>
    <dbReference type="NCBI Taxonomy" id="1052685"/>
    <lineage>
        <taxon>Eukaryota</taxon>
        <taxon>Fungi</taxon>
        <taxon>Dikarya</taxon>
        <taxon>Basidiomycota</taxon>
        <taxon>Agaricomycotina</taxon>
        <taxon>Agaricomycetes</taxon>
        <taxon>Polyporales</taxon>
        <taxon>Gelatoporiaceae</taxon>
        <taxon>Obba</taxon>
    </lineage>
</organism>
<sequence length="255" mass="28355">CKEAAVWAYARHPNITPFYGISALHEQSAPCLVSKCMSNGTVKSYLEARRSTNRPKLVSGVAAGLEYLHDRSILHGDLKCDNILVDEDGNPCLADFGLAALKYDDNTTFIEVSSRNGDGTTLWTAPEILYPGRFKLERALLTKESDIWSFSLVMWEIFTGTFPFKDIQKPNQGPLETVDRVSRGHRTARPARATALGLSDGMWSIMERCLQATPALRPSIASIREELELLLKDFDSDSLETPDPWPLEIDPAPSQ</sequence>
<evidence type="ECO:0000256" key="2">
    <source>
        <dbReference type="ARBA" id="ARBA00022840"/>
    </source>
</evidence>
<dbReference type="InterPro" id="IPR001245">
    <property type="entry name" value="Ser-Thr/Tyr_kinase_cat_dom"/>
</dbReference>
<keyword evidence="6" id="KW-1185">Reference proteome</keyword>
<dbReference type="OrthoDB" id="2802511at2759"/>
<evidence type="ECO:0000256" key="1">
    <source>
        <dbReference type="ARBA" id="ARBA00022741"/>
    </source>
</evidence>
<dbReference type="GO" id="GO:0004674">
    <property type="term" value="F:protein serine/threonine kinase activity"/>
    <property type="evidence" value="ECO:0007669"/>
    <property type="project" value="TreeGrafter"/>
</dbReference>
<dbReference type="EMBL" id="KV722462">
    <property type="protein sequence ID" value="OCH88100.1"/>
    <property type="molecule type" value="Genomic_DNA"/>
</dbReference>
<dbReference type="PANTHER" id="PTHR44329:SF298">
    <property type="entry name" value="MIXED LINEAGE KINASE DOMAIN-LIKE PROTEIN"/>
    <property type="match status" value="1"/>
</dbReference>
<dbReference type="PANTHER" id="PTHR44329">
    <property type="entry name" value="SERINE/THREONINE-PROTEIN KINASE TNNI3K-RELATED"/>
    <property type="match status" value="1"/>
</dbReference>
<feature type="domain" description="Protein kinase" evidence="4">
    <location>
        <begin position="1"/>
        <end position="230"/>
    </location>
</feature>
<proteinExistence type="predicted"/>
<dbReference type="InterPro" id="IPR011009">
    <property type="entry name" value="Kinase-like_dom_sf"/>
</dbReference>
<dbReference type="PROSITE" id="PS50011">
    <property type="entry name" value="PROTEIN_KINASE_DOM"/>
    <property type="match status" value="1"/>
</dbReference>
<evidence type="ECO:0000313" key="6">
    <source>
        <dbReference type="Proteomes" id="UP000250043"/>
    </source>
</evidence>
<keyword evidence="5" id="KW-0808">Transferase</keyword>
<dbReference type="Pfam" id="PF07714">
    <property type="entry name" value="PK_Tyr_Ser-Thr"/>
    <property type="match status" value="1"/>
</dbReference>
<keyword evidence="2" id="KW-0067">ATP-binding</keyword>
<dbReference type="SUPFAM" id="SSF56112">
    <property type="entry name" value="Protein kinase-like (PK-like)"/>
    <property type="match status" value="1"/>
</dbReference>
<dbReference type="Gene3D" id="1.10.510.10">
    <property type="entry name" value="Transferase(Phosphotransferase) domain 1"/>
    <property type="match status" value="1"/>
</dbReference>
<evidence type="ECO:0000313" key="5">
    <source>
        <dbReference type="EMBL" id="OCH88100.1"/>
    </source>
</evidence>
<keyword evidence="5" id="KW-0418">Kinase</keyword>
<dbReference type="SMART" id="SM00220">
    <property type="entry name" value="S_TKc"/>
    <property type="match status" value="1"/>
</dbReference>
<feature type="region of interest" description="Disordered" evidence="3">
    <location>
        <begin position="235"/>
        <end position="255"/>
    </location>
</feature>
<dbReference type="GO" id="GO:0005524">
    <property type="term" value="F:ATP binding"/>
    <property type="evidence" value="ECO:0007669"/>
    <property type="project" value="UniProtKB-KW"/>
</dbReference>
<protein>
    <submittedName>
        <fullName evidence="5">Kinase-like protein</fullName>
    </submittedName>
</protein>
<dbReference type="Proteomes" id="UP000250043">
    <property type="component" value="Unassembled WGS sequence"/>
</dbReference>
<evidence type="ECO:0000259" key="4">
    <source>
        <dbReference type="PROSITE" id="PS50011"/>
    </source>
</evidence>
<gene>
    <name evidence="5" type="ORF">OBBRIDRAFT_735095</name>
</gene>